<dbReference type="Pfam" id="PF02518">
    <property type="entry name" value="HATPase_c"/>
    <property type="match status" value="1"/>
</dbReference>
<accession>A0A347UDJ6</accession>
<evidence type="ECO:0000256" key="7">
    <source>
        <dbReference type="ARBA" id="ARBA00022741"/>
    </source>
</evidence>
<dbReference type="Pfam" id="PF08521">
    <property type="entry name" value="2CSK_N"/>
    <property type="match status" value="1"/>
</dbReference>
<dbReference type="PANTHER" id="PTHR45436">
    <property type="entry name" value="SENSOR HISTIDINE KINASE YKOH"/>
    <property type="match status" value="1"/>
</dbReference>
<dbReference type="PROSITE" id="PS50109">
    <property type="entry name" value="HIS_KIN"/>
    <property type="match status" value="1"/>
</dbReference>
<dbReference type="InterPro" id="IPR003594">
    <property type="entry name" value="HATPase_dom"/>
</dbReference>
<dbReference type="PANTHER" id="PTHR45436:SF14">
    <property type="entry name" value="SENSOR PROTEIN QSEC"/>
    <property type="match status" value="1"/>
</dbReference>
<feature type="transmembrane region" description="Helical" evidence="12">
    <location>
        <begin position="151"/>
        <end position="173"/>
    </location>
</feature>
<evidence type="ECO:0000256" key="6">
    <source>
        <dbReference type="ARBA" id="ARBA00022692"/>
    </source>
</evidence>
<keyword evidence="9" id="KW-0067">ATP-binding</keyword>
<dbReference type="EMBL" id="CP032125">
    <property type="protein sequence ID" value="AXX96924.1"/>
    <property type="molecule type" value="Genomic_DNA"/>
</dbReference>
<proteinExistence type="predicted"/>
<evidence type="ECO:0000256" key="2">
    <source>
        <dbReference type="ARBA" id="ARBA00004141"/>
    </source>
</evidence>
<organism evidence="15 16">
    <name type="scientific">Profundibacter amoris</name>
    <dbReference type="NCBI Taxonomy" id="2171755"/>
    <lineage>
        <taxon>Bacteria</taxon>
        <taxon>Pseudomonadati</taxon>
        <taxon>Pseudomonadota</taxon>
        <taxon>Alphaproteobacteria</taxon>
        <taxon>Rhodobacterales</taxon>
        <taxon>Paracoccaceae</taxon>
        <taxon>Profundibacter</taxon>
    </lineage>
</organism>
<evidence type="ECO:0000256" key="11">
    <source>
        <dbReference type="ARBA" id="ARBA00023012"/>
    </source>
</evidence>
<gene>
    <name evidence="15" type="ORF">BAR1_02675</name>
</gene>
<dbReference type="Gene3D" id="1.20.5.1040">
    <property type="entry name" value="Sensor protein qsec"/>
    <property type="match status" value="1"/>
</dbReference>
<dbReference type="PROSITE" id="PS50885">
    <property type="entry name" value="HAMP"/>
    <property type="match status" value="1"/>
</dbReference>
<evidence type="ECO:0000313" key="15">
    <source>
        <dbReference type="EMBL" id="AXX96924.1"/>
    </source>
</evidence>
<evidence type="ECO:0000256" key="1">
    <source>
        <dbReference type="ARBA" id="ARBA00000085"/>
    </source>
</evidence>
<evidence type="ECO:0000256" key="8">
    <source>
        <dbReference type="ARBA" id="ARBA00022777"/>
    </source>
</evidence>
<evidence type="ECO:0000259" key="14">
    <source>
        <dbReference type="PROSITE" id="PS50885"/>
    </source>
</evidence>
<keyword evidence="10 12" id="KW-1133">Transmembrane helix</keyword>
<dbReference type="EC" id="2.7.13.3" evidence="3"/>
<dbReference type="GO" id="GO:0005524">
    <property type="term" value="F:ATP binding"/>
    <property type="evidence" value="ECO:0007669"/>
    <property type="project" value="UniProtKB-KW"/>
</dbReference>
<keyword evidence="6 12" id="KW-0812">Transmembrane</keyword>
<dbReference type="InterPro" id="IPR036097">
    <property type="entry name" value="HisK_dim/P_sf"/>
</dbReference>
<comment type="catalytic activity">
    <reaction evidence="1">
        <text>ATP + protein L-histidine = ADP + protein N-phospho-L-histidine.</text>
        <dbReference type="EC" id="2.7.13.3"/>
    </reaction>
</comment>
<dbReference type="GO" id="GO:0000155">
    <property type="term" value="F:phosphorelay sensor kinase activity"/>
    <property type="evidence" value="ECO:0007669"/>
    <property type="project" value="InterPro"/>
</dbReference>
<dbReference type="InterPro" id="IPR050428">
    <property type="entry name" value="TCS_sensor_his_kinase"/>
</dbReference>
<dbReference type="SUPFAM" id="SSF47384">
    <property type="entry name" value="Homodimeric domain of signal transducing histidine kinase"/>
    <property type="match status" value="1"/>
</dbReference>
<dbReference type="InterPro" id="IPR003660">
    <property type="entry name" value="HAMP_dom"/>
</dbReference>
<reference evidence="15 16" key="1">
    <citation type="submission" date="2018-09" db="EMBL/GenBank/DDBJ databases">
        <title>Profundibacter amoris BAR1 gen. nov., sp. nov., a new member of the Roseobacter clade isolated at Lokis Castle Vent Field on the Arctic Mid-Oceanic Ridge.</title>
        <authorList>
            <person name="Le Moine Bauer S."/>
            <person name="Sjoeberg A.G."/>
            <person name="L'Haridon S."/>
            <person name="Stokke R."/>
            <person name="Roalkvam I."/>
            <person name="Steen I.H."/>
            <person name="Dahle H."/>
        </authorList>
    </citation>
    <scope>NUCLEOTIDE SEQUENCE [LARGE SCALE GENOMIC DNA]</scope>
    <source>
        <strain evidence="15 16">BAR1</strain>
    </source>
</reference>
<evidence type="ECO:0000256" key="3">
    <source>
        <dbReference type="ARBA" id="ARBA00012438"/>
    </source>
</evidence>
<evidence type="ECO:0000256" key="12">
    <source>
        <dbReference type="SAM" id="Phobius"/>
    </source>
</evidence>
<dbReference type="KEGG" id="pamo:BAR1_02675"/>
<evidence type="ECO:0000259" key="13">
    <source>
        <dbReference type="PROSITE" id="PS50109"/>
    </source>
</evidence>
<dbReference type="InterPro" id="IPR003661">
    <property type="entry name" value="HisK_dim/P_dom"/>
</dbReference>
<dbReference type="Proteomes" id="UP000261704">
    <property type="component" value="Chromosome"/>
</dbReference>
<name>A0A347UDJ6_9RHOB</name>
<dbReference type="Gene3D" id="1.10.287.130">
    <property type="match status" value="1"/>
</dbReference>
<feature type="domain" description="Histidine kinase" evidence="13">
    <location>
        <begin position="234"/>
        <end position="443"/>
    </location>
</feature>
<keyword evidence="16" id="KW-1185">Reference proteome</keyword>
<evidence type="ECO:0000256" key="10">
    <source>
        <dbReference type="ARBA" id="ARBA00022989"/>
    </source>
</evidence>
<keyword evidence="12" id="KW-0472">Membrane</keyword>
<dbReference type="SMART" id="SM00387">
    <property type="entry name" value="HATPase_c"/>
    <property type="match status" value="1"/>
</dbReference>
<dbReference type="Pfam" id="PF00672">
    <property type="entry name" value="HAMP"/>
    <property type="match status" value="1"/>
</dbReference>
<evidence type="ECO:0000313" key="16">
    <source>
        <dbReference type="Proteomes" id="UP000261704"/>
    </source>
</evidence>
<evidence type="ECO:0000256" key="9">
    <source>
        <dbReference type="ARBA" id="ARBA00022840"/>
    </source>
</evidence>
<dbReference type="Gene3D" id="3.30.565.10">
    <property type="entry name" value="Histidine kinase-like ATPase, C-terminal domain"/>
    <property type="match status" value="1"/>
</dbReference>
<dbReference type="SUPFAM" id="SSF55874">
    <property type="entry name" value="ATPase domain of HSP90 chaperone/DNA topoisomerase II/histidine kinase"/>
    <property type="match status" value="1"/>
</dbReference>
<comment type="subcellular location">
    <subcellularLocation>
        <location evidence="2">Membrane</location>
        <topology evidence="2">Multi-pass membrane protein</topology>
    </subcellularLocation>
</comment>
<dbReference type="Pfam" id="PF00512">
    <property type="entry name" value="HisKA"/>
    <property type="match status" value="1"/>
</dbReference>
<sequence>MRLPSSLQARLALAIGLGVAVLWVVTSLITAATIRSEIDEVFDSALQETAQRILPLAVQDIFEREDDGTEQLITTLREHDEFLTYVVRNKAGRVLLRSHDADIRDFPPYSEIGFVQTATHRLYYDAALGDEFNIAIAEPLDHRAEVSRETLMALGLPLFILLPLTLGGIWVLVRLMLRPLRGFRAGVASRDGNDLTPVDTGDLPDEITPVAEAVNALLARLQRTLAAERSFTANAAHELRTPVAAALAQTQRLGAETGEEGTRKRADDIEASLKRLNRLSEKLMQMARAEGANLLSDTPHDLAVVLRMVADDLAHADNGNRLMLDLPPEPVMSRVDADAFAIATRNLLENALRHGDENAPVNVTLKQDGTLYVVNAGPVVAPEVLGVLTQRFARGDSSAKGSGLGLAIVNTIANGIGGKLDISSPATGRNDGVQVILHLPQLSFSDLGTDTDGSYRDKEQ</sequence>
<keyword evidence="5" id="KW-0808">Transferase</keyword>
<dbReference type="SMART" id="SM00388">
    <property type="entry name" value="HisKA"/>
    <property type="match status" value="1"/>
</dbReference>
<feature type="domain" description="HAMP" evidence="14">
    <location>
        <begin position="174"/>
        <end position="226"/>
    </location>
</feature>
<evidence type="ECO:0000256" key="4">
    <source>
        <dbReference type="ARBA" id="ARBA00022553"/>
    </source>
</evidence>
<dbReference type="RefSeq" id="WP_118941582.1">
    <property type="nucleotide sequence ID" value="NZ_CP032125.1"/>
</dbReference>
<keyword evidence="7" id="KW-0547">Nucleotide-binding</keyword>
<protein>
    <recommendedName>
        <fullName evidence="3">histidine kinase</fullName>
        <ecNumber evidence="3">2.7.13.3</ecNumber>
    </recommendedName>
</protein>
<keyword evidence="8" id="KW-0418">Kinase</keyword>
<keyword evidence="4" id="KW-0597">Phosphoprotein</keyword>
<dbReference type="GO" id="GO:0005886">
    <property type="term" value="C:plasma membrane"/>
    <property type="evidence" value="ECO:0007669"/>
    <property type="project" value="TreeGrafter"/>
</dbReference>
<dbReference type="SMART" id="SM00304">
    <property type="entry name" value="HAMP"/>
    <property type="match status" value="1"/>
</dbReference>
<dbReference type="AlphaFoldDB" id="A0A347UDJ6"/>
<evidence type="ECO:0000256" key="5">
    <source>
        <dbReference type="ARBA" id="ARBA00022679"/>
    </source>
</evidence>
<dbReference type="InterPro" id="IPR013727">
    <property type="entry name" value="2CSK_N"/>
</dbReference>
<keyword evidence="11" id="KW-0902">Two-component regulatory system</keyword>
<dbReference type="InterPro" id="IPR005467">
    <property type="entry name" value="His_kinase_dom"/>
</dbReference>
<dbReference type="CDD" id="cd00082">
    <property type="entry name" value="HisKA"/>
    <property type="match status" value="1"/>
</dbReference>
<dbReference type="InterPro" id="IPR036890">
    <property type="entry name" value="HATPase_C_sf"/>
</dbReference>
<dbReference type="OrthoDB" id="9809766at2"/>